<organism evidence="2 3">
    <name type="scientific">Vicia faba</name>
    <name type="common">Broad bean</name>
    <name type="synonym">Faba vulgaris</name>
    <dbReference type="NCBI Taxonomy" id="3906"/>
    <lineage>
        <taxon>Eukaryota</taxon>
        <taxon>Viridiplantae</taxon>
        <taxon>Streptophyta</taxon>
        <taxon>Embryophyta</taxon>
        <taxon>Tracheophyta</taxon>
        <taxon>Spermatophyta</taxon>
        <taxon>Magnoliopsida</taxon>
        <taxon>eudicotyledons</taxon>
        <taxon>Gunneridae</taxon>
        <taxon>Pentapetalae</taxon>
        <taxon>rosids</taxon>
        <taxon>fabids</taxon>
        <taxon>Fabales</taxon>
        <taxon>Fabaceae</taxon>
        <taxon>Papilionoideae</taxon>
        <taxon>50 kb inversion clade</taxon>
        <taxon>NPAAA clade</taxon>
        <taxon>Hologalegina</taxon>
        <taxon>IRL clade</taxon>
        <taxon>Fabeae</taxon>
        <taxon>Vicia</taxon>
    </lineage>
</organism>
<dbReference type="PANTHER" id="PTHR31790">
    <property type="entry name" value="OS02G0783600 PROTEIN"/>
    <property type="match status" value="1"/>
</dbReference>
<name>A0AAV0ZV37_VICFA</name>
<dbReference type="NCBIfam" id="TIGR01640">
    <property type="entry name" value="F_box_assoc_1"/>
    <property type="match status" value="1"/>
</dbReference>
<accession>A0AAV0ZV37</accession>
<dbReference type="InterPro" id="IPR006527">
    <property type="entry name" value="F-box-assoc_dom_typ1"/>
</dbReference>
<dbReference type="PANTHER" id="PTHR31790:SF81">
    <property type="entry name" value="PROTEIN, PUTATIVE-RELATED"/>
    <property type="match status" value="1"/>
</dbReference>
<reference evidence="2 3" key="1">
    <citation type="submission" date="2023-01" db="EMBL/GenBank/DDBJ databases">
        <authorList>
            <person name="Kreplak J."/>
        </authorList>
    </citation>
    <scope>NUCLEOTIDE SEQUENCE [LARGE SCALE GENOMIC DNA]</scope>
</reference>
<dbReference type="EMBL" id="OX451737">
    <property type="protein sequence ID" value="CAI8601158.1"/>
    <property type="molecule type" value="Genomic_DNA"/>
</dbReference>
<sequence>MSKSPSSPVFIPDDLTPQILPSLPVKSLLRFKCDKEWSMAGSCNGLICLVGYNSISSKFFSNRDIIYQDYCLRLWNPSTRKISQKIGYFRDSRGFVFNFGWDDSTCTFKVVASRYIHNSYMKRVVKVLTIGDNVWRNIHYFPVVPLGLGWRGQHLDKGYEYGCVFLHTSFNWLAIRKRVRFNWSYYVNDITVEDIVIVSLDLRTETYNQYRLPQGFDELPPEEPTIAVLKGCLCLCCSYKETGIVIWQMNKFGVEESWIQFLNISNHIVGLDHDISFLPLFLSKDGDTLVLCSSQNEVAILYNLRDNSMQRIEVKVHKTIIDDKTHNSLYLSLAQGYVESLISIC</sequence>
<dbReference type="Proteomes" id="UP001157006">
    <property type="component" value="Chromosome 2"/>
</dbReference>
<feature type="domain" description="F-box associated beta-propeller type 1" evidence="1">
    <location>
        <begin position="68"/>
        <end position="344"/>
    </location>
</feature>
<dbReference type="Pfam" id="PF07734">
    <property type="entry name" value="FBA_1"/>
    <property type="match status" value="1"/>
</dbReference>
<evidence type="ECO:0000313" key="3">
    <source>
        <dbReference type="Proteomes" id="UP001157006"/>
    </source>
</evidence>
<dbReference type="AlphaFoldDB" id="A0AAV0ZV37"/>
<proteinExistence type="predicted"/>
<dbReference type="InterPro" id="IPR052361">
    <property type="entry name" value="F-box_domain"/>
</dbReference>
<evidence type="ECO:0000313" key="2">
    <source>
        <dbReference type="EMBL" id="CAI8601158.1"/>
    </source>
</evidence>
<protein>
    <recommendedName>
        <fullName evidence="1">F-box associated beta-propeller type 1 domain-containing protein</fullName>
    </recommendedName>
</protein>
<keyword evidence="3" id="KW-1185">Reference proteome</keyword>
<dbReference type="InterPro" id="IPR017451">
    <property type="entry name" value="F-box-assoc_interact_dom"/>
</dbReference>
<gene>
    <name evidence="2" type="ORF">VFH_II258560</name>
</gene>
<evidence type="ECO:0000259" key="1">
    <source>
        <dbReference type="Pfam" id="PF07734"/>
    </source>
</evidence>